<accession>A0AAV3Y846</accession>
<comment type="caution">
    <text evidence="1">The sequence shown here is derived from an EMBL/GenBank/DDBJ whole genome shotgun (WGS) entry which is preliminary data.</text>
</comment>
<sequence length="187" mass="20563">MTKEERINKKCQEIEQKFNKLSKAFFKGTATTGRQLIMRAALVEVGKAVENPNFFTNRGSLQQSGAPGILLHAANGLAPAWGGHRVNRHGWVVKLASSFSLPEHTDPAVAIHPMTAPVSHTPVLLNLARIAKRIAVSIDRLNSCKLKFATCKCNSPDHRNIPIKISGCIKSKDGTMLMEKKEVLNRC</sequence>
<evidence type="ECO:0000313" key="1">
    <source>
        <dbReference type="EMBL" id="GFN78423.1"/>
    </source>
</evidence>
<name>A0AAV3Y846_9GAST</name>
<evidence type="ECO:0000313" key="2">
    <source>
        <dbReference type="Proteomes" id="UP000735302"/>
    </source>
</evidence>
<proteinExistence type="predicted"/>
<dbReference type="Proteomes" id="UP000735302">
    <property type="component" value="Unassembled WGS sequence"/>
</dbReference>
<protein>
    <submittedName>
        <fullName evidence="1">Uncharacterized protein</fullName>
    </submittedName>
</protein>
<reference evidence="1 2" key="1">
    <citation type="journal article" date="2021" name="Elife">
        <title>Chloroplast acquisition without the gene transfer in kleptoplastic sea slugs, Plakobranchus ocellatus.</title>
        <authorList>
            <person name="Maeda T."/>
            <person name="Takahashi S."/>
            <person name="Yoshida T."/>
            <person name="Shimamura S."/>
            <person name="Takaki Y."/>
            <person name="Nagai Y."/>
            <person name="Toyoda A."/>
            <person name="Suzuki Y."/>
            <person name="Arimoto A."/>
            <person name="Ishii H."/>
            <person name="Satoh N."/>
            <person name="Nishiyama T."/>
            <person name="Hasebe M."/>
            <person name="Maruyama T."/>
            <person name="Minagawa J."/>
            <person name="Obokata J."/>
            <person name="Shigenobu S."/>
        </authorList>
    </citation>
    <scope>NUCLEOTIDE SEQUENCE [LARGE SCALE GENOMIC DNA]</scope>
</reference>
<gene>
    <name evidence="1" type="ORF">PoB_000492900</name>
</gene>
<keyword evidence="2" id="KW-1185">Reference proteome</keyword>
<dbReference type="AlphaFoldDB" id="A0AAV3Y846"/>
<dbReference type="EMBL" id="BLXT01000588">
    <property type="protein sequence ID" value="GFN78423.1"/>
    <property type="molecule type" value="Genomic_DNA"/>
</dbReference>
<organism evidence="1 2">
    <name type="scientific">Plakobranchus ocellatus</name>
    <dbReference type="NCBI Taxonomy" id="259542"/>
    <lineage>
        <taxon>Eukaryota</taxon>
        <taxon>Metazoa</taxon>
        <taxon>Spiralia</taxon>
        <taxon>Lophotrochozoa</taxon>
        <taxon>Mollusca</taxon>
        <taxon>Gastropoda</taxon>
        <taxon>Heterobranchia</taxon>
        <taxon>Euthyneura</taxon>
        <taxon>Panpulmonata</taxon>
        <taxon>Sacoglossa</taxon>
        <taxon>Placobranchoidea</taxon>
        <taxon>Plakobranchidae</taxon>
        <taxon>Plakobranchus</taxon>
    </lineage>
</organism>